<dbReference type="AlphaFoldDB" id="A0A5R9PHH8"/>
<reference evidence="7 8" key="1">
    <citation type="submission" date="2019-04" db="EMBL/GenBank/DDBJ databases">
        <authorList>
            <person name="Grouzdev D.S."/>
            <person name="Nazina T.N."/>
        </authorList>
    </citation>
    <scope>NUCLEOTIDE SEQUENCE [LARGE SCALE GENOMIC DNA]</scope>
    <source>
        <strain evidence="7 8">SHC 3-19</strain>
    </source>
</reference>
<sequence>MSLNIETLNPQELAALIKRANSRRKVLAKRKPAAQTKAAVAKVLKASGWTFEELYGKTGGSATAAPAAKKARKAAKGRSTGKVAPKYRNPANEKDTWTGRGRQPRWVAAEIANGRKLEDLLIK</sequence>
<feature type="region of interest" description="Disordered" evidence="5">
    <location>
        <begin position="59"/>
        <end position="101"/>
    </location>
</feature>
<name>A0A5R9PHH8_9GAMM</name>
<evidence type="ECO:0000313" key="7">
    <source>
        <dbReference type="EMBL" id="TLX22949.1"/>
    </source>
</evidence>
<dbReference type="Pfam" id="PF00816">
    <property type="entry name" value="Histone_HNS"/>
    <property type="match status" value="1"/>
</dbReference>
<dbReference type="GO" id="GO:0005829">
    <property type="term" value="C:cytosol"/>
    <property type="evidence" value="ECO:0007669"/>
    <property type="project" value="TreeGrafter"/>
</dbReference>
<dbReference type="GO" id="GO:0001217">
    <property type="term" value="F:DNA-binding transcription repressor activity"/>
    <property type="evidence" value="ECO:0007669"/>
    <property type="project" value="TreeGrafter"/>
</dbReference>
<keyword evidence="3" id="KW-0963">Cytoplasm</keyword>
<dbReference type="Proteomes" id="UP000308508">
    <property type="component" value="Unassembled WGS sequence"/>
</dbReference>
<evidence type="ECO:0000256" key="2">
    <source>
        <dbReference type="ARBA" id="ARBA00010610"/>
    </source>
</evidence>
<dbReference type="InterPro" id="IPR027444">
    <property type="entry name" value="H-NS_C_dom"/>
</dbReference>
<evidence type="ECO:0000256" key="1">
    <source>
        <dbReference type="ARBA" id="ARBA00004453"/>
    </source>
</evidence>
<comment type="subcellular location">
    <subcellularLocation>
        <location evidence="1">Cytoplasm</location>
        <location evidence="1">Nucleoid</location>
    </subcellularLocation>
</comment>
<dbReference type="GO" id="GO:0003680">
    <property type="term" value="F:minor groove of adenine-thymine-rich DNA binding"/>
    <property type="evidence" value="ECO:0007669"/>
    <property type="project" value="TreeGrafter"/>
</dbReference>
<proteinExistence type="inferred from homology"/>
<dbReference type="GO" id="GO:0003681">
    <property type="term" value="F:bent DNA binding"/>
    <property type="evidence" value="ECO:0007669"/>
    <property type="project" value="TreeGrafter"/>
</dbReference>
<dbReference type="RefSeq" id="WP_138347257.1">
    <property type="nucleotide sequence ID" value="NZ_SROY01000001.1"/>
</dbReference>
<dbReference type="SMART" id="SM00528">
    <property type="entry name" value="HNS"/>
    <property type="match status" value="1"/>
</dbReference>
<dbReference type="SUPFAM" id="SSF81273">
    <property type="entry name" value="H-NS histone-like proteins"/>
    <property type="match status" value="1"/>
</dbReference>
<feature type="domain" description="DNA-binding protein H-NS-like C-terminal" evidence="6">
    <location>
        <begin position="75"/>
        <end position="122"/>
    </location>
</feature>
<keyword evidence="8" id="KW-1185">Reference proteome</keyword>
<evidence type="ECO:0000256" key="5">
    <source>
        <dbReference type="SAM" id="MobiDB-lite"/>
    </source>
</evidence>
<dbReference type="EMBL" id="SROY01000001">
    <property type="protein sequence ID" value="TLX22949.1"/>
    <property type="molecule type" value="Genomic_DNA"/>
</dbReference>
<comment type="caution">
    <text evidence="7">The sequence shown here is derived from an EMBL/GenBank/DDBJ whole genome shotgun (WGS) entry which is preliminary data.</text>
</comment>
<dbReference type="GO" id="GO:0000976">
    <property type="term" value="F:transcription cis-regulatory region binding"/>
    <property type="evidence" value="ECO:0007669"/>
    <property type="project" value="TreeGrafter"/>
</dbReference>
<evidence type="ECO:0000256" key="3">
    <source>
        <dbReference type="ARBA" id="ARBA00022490"/>
    </source>
</evidence>
<evidence type="ECO:0000313" key="8">
    <source>
        <dbReference type="Proteomes" id="UP000308508"/>
    </source>
</evidence>
<evidence type="ECO:0000259" key="6">
    <source>
        <dbReference type="SMART" id="SM00528"/>
    </source>
</evidence>
<dbReference type="InterPro" id="IPR037150">
    <property type="entry name" value="H-NS_C_dom_sf"/>
</dbReference>
<gene>
    <name evidence="7" type="ORF">E5S66_02695</name>
</gene>
<organism evidence="7 8">
    <name type="scientific">Thermomonas fusca</name>
    <dbReference type="NCBI Taxonomy" id="215690"/>
    <lineage>
        <taxon>Bacteria</taxon>
        <taxon>Pseudomonadati</taxon>
        <taxon>Pseudomonadota</taxon>
        <taxon>Gammaproteobacteria</taxon>
        <taxon>Lysobacterales</taxon>
        <taxon>Lysobacteraceae</taxon>
        <taxon>Thermomonas</taxon>
    </lineage>
</organism>
<comment type="similarity">
    <text evidence="2">Belongs to the histone-like protein H-NS family.</text>
</comment>
<accession>A0A5R9PHH8</accession>
<dbReference type="Gene3D" id="4.10.430.10">
    <property type="entry name" value="Histone-like protein H-NS, C-terminal domain"/>
    <property type="match status" value="1"/>
</dbReference>
<dbReference type="PANTHER" id="PTHR38097">
    <property type="match status" value="1"/>
</dbReference>
<dbReference type="STRING" id="1123377.GCA_000423885_01469"/>
<dbReference type="GO" id="GO:0032993">
    <property type="term" value="C:protein-DNA complex"/>
    <property type="evidence" value="ECO:0007669"/>
    <property type="project" value="TreeGrafter"/>
</dbReference>
<dbReference type="GO" id="GO:0009295">
    <property type="term" value="C:nucleoid"/>
    <property type="evidence" value="ECO:0007669"/>
    <property type="project" value="UniProtKB-SubCell"/>
</dbReference>
<evidence type="ECO:0000256" key="4">
    <source>
        <dbReference type="ARBA" id="ARBA00023125"/>
    </source>
</evidence>
<dbReference type="PANTHER" id="PTHR38097:SF2">
    <property type="entry name" value="DNA-BINDING PROTEIN STPA"/>
    <property type="match status" value="1"/>
</dbReference>
<keyword evidence="4" id="KW-0238">DNA-binding</keyword>
<protein>
    <submittedName>
        <fullName evidence="7">H-NS histone family protein</fullName>
    </submittedName>
</protein>